<sequence>MSKSKMIVLSVLAVFAALVIVVVAVASTKPADFRFERTLSIKAQPEKIFTFVNDYHNWPSWSPWEKLDPGMKRSYSGASIGLGSVYEWEGNSEVGKGRMEIIESNSPSNIKMKLDFISPFEAHNTAEFTFVAKDGKTNVTWAMYGPNAFISKLMGLFWDMDQMIGKDFETGLNNIKTIVEEK</sequence>
<name>A0A0E2BGW3_9LEPT</name>
<organism evidence="1 2">
    <name type="scientific">Leptospira kirschneri str. H1</name>
    <dbReference type="NCBI Taxonomy" id="1049966"/>
    <lineage>
        <taxon>Bacteria</taxon>
        <taxon>Pseudomonadati</taxon>
        <taxon>Spirochaetota</taxon>
        <taxon>Spirochaetia</taxon>
        <taxon>Leptospirales</taxon>
        <taxon>Leptospiraceae</taxon>
        <taxon>Leptospira</taxon>
    </lineage>
</organism>
<evidence type="ECO:0000313" key="2">
    <source>
        <dbReference type="Proteomes" id="UP000006253"/>
    </source>
</evidence>
<dbReference type="CDD" id="cd07818">
    <property type="entry name" value="SRPBCC_1"/>
    <property type="match status" value="1"/>
</dbReference>
<dbReference type="InterPro" id="IPR019587">
    <property type="entry name" value="Polyketide_cyclase/dehydratase"/>
</dbReference>
<dbReference type="EMBL" id="AHMY02000025">
    <property type="protein sequence ID" value="EKO16429.1"/>
    <property type="molecule type" value="Genomic_DNA"/>
</dbReference>
<comment type="caution">
    <text evidence="1">The sequence shown here is derived from an EMBL/GenBank/DDBJ whole genome shotgun (WGS) entry which is preliminary data.</text>
</comment>
<proteinExistence type="predicted"/>
<protein>
    <submittedName>
        <fullName evidence="1">Polyketide cyclase/dehydrase and lipid transport</fullName>
    </submittedName>
</protein>
<dbReference type="Proteomes" id="UP000006253">
    <property type="component" value="Unassembled WGS sequence"/>
</dbReference>
<evidence type="ECO:0000313" key="1">
    <source>
        <dbReference type="EMBL" id="EKO16429.1"/>
    </source>
</evidence>
<dbReference type="RefSeq" id="WP_004764891.1">
    <property type="nucleotide sequence ID" value="NZ_AHMY02000025.1"/>
</dbReference>
<dbReference type="Gene3D" id="3.30.530.20">
    <property type="match status" value="1"/>
</dbReference>
<dbReference type="SUPFAM" id="SSF55961">
    <property type="entry name" value="Bet v1-like"/>
    <property type="match status" value="1"/>
</dbReference>
<reference evidence="1 2" key="1">
    <citation type="submission" date="2012-10" db="EMBL/GenBank/DDBJ databases">
        <authorList>
            <person name="Harkins D.M."/>
            <person name="Durkin A.S."/>
            <person name="Brinkac L.M."/>
            <person name="Selengut J.D."/>
            <person name="Sanka R."/>
            <person name="DePew J."/>
            <person name="Purushe J."/>
            <person name="Peacock S.J."/>
            <person name="Thaipadungpanit J."/>
            <person name="Wuthiekanun V.W."/>
            <person name="Day N.P."/>
            <person name="Vinetz J.M."/>
            <person name="Sutton G.G."/>
            <person name="Nelson W.C."/>
            <person name="Fouts D.E."/>
        </authorList>
    </citation>
    <scope>NUCLEOTIDE SEQUENCE [LARGE SCALE GENOMIC DNA]</scope>
    <source>
        <strain evidence="1 2">H1</strain>
    </source>
</reference>
<gene>
    <name evidence="1" type="ORF">LEP1GSC081_2940</name>
</gene>
<accession>A0A0E2BGW3</accession>
<dbReference type="Pfam" id="PF10604">
    <property type="entry name" value="Polyketide_cyc2"/>
    <property type="match status" value="1"/>
</dbReference>
<dbReference type="InterPro" id="IPR023393">
    <property type="entry name" value="START-like_dom_sf"/>
</dbReference>
<dbReference type="AlphaFoldDB" id="A0A0E2BGW3"/>